<evidence type="ECO:0000313" key="2">
    <source>
        <dbReference type="EMBL" id="CAE0769352.1"/>
    </source>
</evidence>
<dbReference type="InterPro" id="IPR013863">
    <property type="entry name" value="VID27_C"/>
</dbReference>
<reference evidence="2" key="1">
    <citation type="submission" date="2021-01" db="EMBL/GenBank/DDBJ databases">
        <authorList>
            <person name="Corre E."/>
            <person name="Pelletier E."/>
            <person name="Niang G."/>
            <person name="Scheremetjew M."/>
            <person name="Finn R."/>
            <person name="Kale V."/>
            <person name="Holt S."/>
            <person name="Cochrane G."/>
            <person name="Meng A."/>
            <person name="Brown T."/>
            <person name="Cohen L."/>
        </authorList>
    </citation>
    <scope>NUCLEOTIDE SEQUENCE</scope>
    <source>
        <strain evidence="2">CCMP645</strain>
    </source>
</reference>
<dbReference type="Gene3D" id="2.130.10.10">
    <property type="entry name" value="YVTN repeat-like/Quinoprotein amine dehydrogenase"/>
    <property type="match status" value="1"/>
</dbReference>
<dbReference type="PANTHER" id="PTHR31913">
    <property type="entry name" value="VACUOLAR IMPORT AND DEGRADATION PROTEIN 27"/>
    <property type="match status" value="1"/>
</dbReference>
<dbReference type="Pfam" id="PF08553">
    <property type="entry name" value="VID27"/>
    <property type="match status" value="1"/>
</dbReference>
<dbReference type="GO" id="GO:0005634">
    <property type="term" value="C:nucleus"/>
    <property type="evidence" value="ECO:0007669"/>
    <property type="project" value="TreeGrafter"/>
</dbReference>
<proteinExistence type="predicted"/>
<protein>
    <recommendedName>
        <fullName evidence="1">Vacuolar import/degradation Vid27 C-terminal domain-containing protein</fullName>
    </recommendedName>
</protein>
<accession>A0A7S4BL04</accession>
<gene>
    <name evidence="2" type="ORF">PCAR00345_LOCUS21964</name>
</gene>
<sequence length="372" mass="41392">MSPQVLDAGPRGASNLEAMSVLSTGKKGKICFFKGDDAGTSLGSHDVFGLDGKVVKDVGMVQTWNQCEQMLLTSNSNPHSIMLFETETGQTKAELSLRRERRNWDLRVDSITPMQKFEQYKQSQEFQLFGIGDNGKTVFSMNHDSRMGENVEEFVISADSCRKYKSYTFTCHAQTKGGYLVLGRTDGGVALYDAIMKSENASCVIDGYPGPVNSIDVAANGSMIAWTTPNFVFFTCPSPENWEKGHKAPKPKVLKLCIRPEDQTAHEDSFALEEETVRGFWQPVKFDAATAKDEDGLMEREIISYSGKVQMRWNVRQAKAAWQALNDGEPDAPAVFFGAAHVLENNVFRHMTVMDDLDIVALEGEIVRSLHF</sequence>
<dbReference type="EMBL" id="HBIZ01034483">
    <property type="protein sequence ID" value="CAE0769352.1"/>
    <property type="molecule type" value="Transcribed_RNA"/>
</dbReference>
<dbReference type="InterPro" id="IPR036322">
    <property type="entry name" value="WD40_repeat_dom_sf"/>
</dbReference>
<dbReference type="SUPFAM" id="SSF50978">
    <property type="entry name" value="WD40 repeat-like"/>
    <property type="match status" value="1"/>
</dbReference>
<name>A0A7S4BL04_CHRCT</name>
<dbReference type="InterPro" id="IPR015943">
    <property type="entry name" value="WD40/YVTN_repeat-like_dom_sf"/>
</dbReference>
<dbReference type="InterPro" id="IPR040458">
    <property type="entry name" value="Vid27"/>
</dbReference>
<organism evidence="2">
    <name type="scientific">Chrysotila carterae</name>
    <name type="common">Marine alga</name>
    <name type="synonym">Syracosphaera carterae</name>
    <dbReference type="NCBI Taxonomy" id="13221"/>
    <lineage>
        <taxon>Eukaryota</taxon>
        <taxon>Haptista</taxon>
        <taxon>Haptophyta</taxon>
        <taxon>Prymnesiophyceae</taxon>
        <taxon>Isochrysidales</taxon>
        <taxon>Isochrysidaceae</taxon>
        <taxon>Chrysotila</taxon>
    </lineage>
</organism>
<dbReference type="GO" id="GO:0005737">
    <property type="term" value="C:cytoplasm"/>
    <property type="evidence" value="ECO:0007669"/>
    <property type="project" value="TreeGrafter"/>
</dbReference>
<dbReference type="AlphaFoldDB" id="A0A7S4BL04"/>
<evidence type="ECO:0000259" key="1">
    <source>
        <dbReference type="Pfam" id="PF08553"/>
    </source>
</evidence>
<dbReference type="PANTHER" id="PTHR31913:SF0">
    <property type="entry name" value="VACUOLAR IMPORT AND DEGRADATION PROTEIN 27"/>
    <property type="match status" value="1"/>
</dbReference>
<feature type="domain" description="Vacuolar import/degradation Vid27 C-terminal" evidence="1">
    <location>
        <begin position="51"/>
        <end position="320"/>
    </location>
</feature>